<proteinExistence type="predicted"/>
<gene>
    <name evidence="3" type="ORF">ALAG00032_LOCUS5081</name>
</gene>
<keyword evidence="2" id="KW-1133">Transmembrane helix</keyword>
<keyword evidence="2" id="KW-0472">Membrane</keyword>
<evidence type="ECO:0000256" key="2">
    <source>
        <dbReference type="SAM" id="Phobius"/>
    </source>
</evidence>
<organism evidence="3">
    <name type="scientific">Aureoumbra lagunensis</name>
    <dbReference type="NCBI Taxonomy" id="44058"/>
    <lineage>
        <taxon>Eukaryota</taxon>
        <taxon>Sar</taxon>
        <taxon>Stramenopiles</taxon>
        <taxon>Ochrophyta</taxon>
        <taxon>Pelagophyceae</taxon>
        <taxon>Pelagomonadales</taxon>
        <taxon>Aureoumbra</taxon>
    </lineage>
</organism>
<sequence>MVTGHIQRLTNLAFESFMLKNELSTTSRASTKSSIYVILFFISGVAGGTVIASATNYHKNANFPIFSILGFAYALLLILHDRHVAQLRAQRAPKLIRNFSRRLLGVFTPTPNDSTDDLASFPHNTTDPKRSDSTSSYFFRISSPHNHQHFFAPNRIVSTTSQDQQQNNYEATSNQVSHNSLASDQHIIPEYKQYPPHGTAETTVSIVLSSSSPSSSLSRREDQGTTITVNDEEAPLVF</sequence>
<name>A0A7S3NJ47_9STRA</name>
<reference evidence="3" key="1">
    <citation type="submission" date="2021-01" db="EMBL/GenBank/DDBJ databases">
        <authorList>
            <person name="Corre E."/>
            <person name="Pelletier E."/>
            <person name="Niang G."/>
            <person name="Scheremetjew M."/>
            <person name="Finn R."/>
            <person name="Kale V."/>
            <person name="Holt S."/>
            <person name="Cochrane G."/>
            <person name="Meng A."/>
            <person name="Brown T."/>
            <person name="Cohen L."/>
        </authorList>
    </citation>
    <scope>NUCLEOTIDE SEQUENCE</scope>
    <source>
        <strain evidence="3">CCMP1510</strain>
    </source>
</reference>
<accession>A0A7S3NJ47</accession>
<feature type="transmembrane region" description="Helical" evidence="2">
    <location>
        <begin position="61"/>
        <end position="79"/>
    </location>
</feature>
<feature type="region of interest" description="Disordered" evidence="1">
    <location>
        <begin position="210"/>
        <end position="238"/>
    </location>
</feature>
<keyword evidence="2" id="KW-0812">Transmembrane</keyword>
<evidence type="ECO:0000313" key="3">
    <source>
        <dbReference type="EMBL" id="CAE0364340.1"/>
    </source>
</evidence>
<dbReference type="AlphaFoldDB" id="A0A7S3NJ47"/>
<protein>
    <submittedName>
        <fullName evidence="3">Uncharacterized protein</fullName>
    </submittedName>
</protein>
<feature type="transmembrane region" description="Helical" evidence="2">
    <location>
        <begin position="35"/>
        <end position="55"/>
    </location>
</feature>
<dbReference type="EMBL" id="HBIJ01007214">
    <property type="protein sequence ID" value="CAE0364340.1"/>
    <property type="molecule type" value="Transcribed_RNA"/>
</dbReference>
<feature type="region of interest" description="Disordered" evidence="1">
    <location>
        <begin position="115"/>
        <end position="136"/>
    </location>
</feature>
<evidence type="ECO:0000256" key="1">
    <source>
        <dbReference type="SAM" id="MobiDB-lite"/>
    </source>
</evidence>